<evidence type="ECO:0000313" key="2">
    <source>
        <dbReference type="Proteomes" id="UP000053477"/>
    </source>
</evidence>
<evidence type="ECO:0000313" key="1">
    <source>
        <dbReference type="EMBL" id="KLO18927.1"/>
    </source>
</evidence>
<protein>
    <submittedName>
        <fullName evidence="1">Uncharacterized protein</fullName>
    </submittedName>
</protein>
<keyword evidence="2" id="KW-1185">Reference proteome</keyword>
<dbReference type="OrthoDB" id="4084751at2759"/>
<accession>A0A0H2S4B3</accession>
<name>A0A0H2S4B3_9AGAM</name>
<sequence>MAALEARTPAMSSHSVLSPLGSYTPSVLQCPSNISFVRPASEGLSPTEAAWLQKRRPNVIAALESYLDRVGIPGFNTSEYIQALIENDAGHWPGTQRWREREWQYLFAFIVRELLQLFN</sequence>
<dbReference type="InParanoid" id="A0A0H2S4B3"/>
<reference evidence="1 2" key="1">
    <citation type="submission" date="2015-04" db="EMBL/GenBank/DDBJ databases">
        <title>Complete genome sequence of Schizopora paradoxa KUC8140, a cosmopolitan wood degrader in East Asia.</title>
        <authorList>
            <consortium name="DOE Joint Genome Institute"/>
            <person name="Min B."/>
            <person name="Park H."/>
            <person name="Jang Y."/>
            <person name="Kim J.-J."/>
            <person name="Kim K.H."/>
            <person name="Pangilinan J."/>
            <person name="Lipzen A."/>
            <person name="Riley R."/>
            <person name="Grigoriev I.V."/>
            <person name="Spatafora J.W."/>
            <person name="Choi I.-G."/>
        </authorList>
    </citation>
    <scope>NUCLEOTIDE SEQUENCE [LARGE SCALE GENOMIC DNA]</scope>
    <source>
        <strain evidence="1 2">KUC8140</strain>
    </source>
</reference>
<proteinExistence type="predicted"/>
<dbReference type="EMBL" id="KQ085890">
    <property type="protein sequence ID" value="KLO18927.1"/>
    <property type="molecule type" value="Genomic_DNA"/>
</dbReference>
<dbReference type="Proteomes" id="UP000053477">
    <property type="component" value="Unassembled WGS sequence"/>
</dbReference>
<organism evidence="1 2">
    <name type="scientific">Schizopora paradoxa</name>
    <dbReference type="NCBI Taxonomy" id="27342"/>
    <lineage>
        <taxon>Eukaryota</taxon>
        <taxon>Fungi</taxon>
        <taxon>Dikarya</taxon>
        <taxon>Basidiomycota</taxon>
        <taxon>Agaricomycotina</taxon>
        <taxon>Agaricomycetes</taxon>
        <taxon>Hymenochaetales</taxon>
        <taxon>Schizoporaceae</taxon>
        <taxon>Schizopora</taxon>
    </lineage>
</organism>
<gene>
    <name evidence="1" type="ORF">SCHPADRAFT_885815</name>
</gene>
<dbReference type="AlphaFoldDB" id="A0A0H2S4B3"/>
<dbReference type="STRING" id="27342.A0A0H2S4B3"/>